<keyword evidence="2" id="KW-0808">Transferase</keyword>
<evidence type="ECO:0000256" key="2">
    <source>
        <dbReference type="ARBA" id="ARBA00022679"/>
    </source>
</evidence>
<evidence type="ECO:0000313" key="4">
    <source>
        <dbReference type="EMBL" id="NOJ81434.1"/>
    </source>
</evidence>
<dbReference type="Gene3D" id="3.40.50.150">
    <property type="entry name" value="Vaccinia Virus protein VP39"/>
    <property type="match status" value="2"/>
</dbReference>
<dbReference type="GO" id="GO:0003676">
    <property type="term" value="F:nucleic acid binding"/>
    <property type="evidence" value="ECO:0007669"/>
    <property type="project" value="InterPro"/>
</dbReference>
<keyword evidence="3" id="KW-0949">S-adenosyl-L-methionine</keyword>
<accession>A0A7Y4MTA9</accession>
<keyword evidence="1" id="KW-0489">Methyltransferase</keyword>
<evidence type="ECO:0008006" key="6">
    <source>
        <dbReference type="Google" id="ProtNLM"/>
    </source>
</evidence>
<evidence type="ECO:0000313" key="5">
    <source>
        <dbReference type="Proteomes" id="UP000533080"/>
    </source>
</evidence>
<dbReference type="EMBL" id="JABFNT010000086">
    <property type="protein sequence ID" value="NOJ81434.1"/>
    <property type="molecule type" value="Genomic_DNA"/>
</dbReference>
<evidence type="ECO:0000256" key="1">
    <source>
        <dbReference type="ARBA" id="ARBA00022603"/>
    </source>
</evidence>
<evidence type="ECO:0000256" key="3">
    <source>
        <dbReference type="ARBA" id="ARBA00022691"/>
    </source>
</evidence>
<dbReference type="PANTHER" id="PTHR33841:SF5">
    <property type="entry name" value="DNA METHYLASE (MODIFICATION METHYLASE) (METHYLTRANSFERASE)-RELATED"/>
    <property type="match status" value="1"/>
</dbReference>
<dbReference type="GO" id="GO:0032259">
    <property type="term" value="P:methylation"/>
    <property type="evidence" value="ECO:0007669"/>
    <property type="project" value="UniProtKB-KW"/>
</dbReference>
<dbReference type="InterPro" id="IPR002052">
    <property type="entry name" value="DNA_methylase_N6_adenine_CS"/>
</dbReference>
<gene>
    <name evidence="4" type="ORF">HNV28_24395</name>
</gene>
<dbReference type="SUPFAM" id="SSF53335">
    <property type="entry name" value="S-adenosyl-L-methionine-dependent methyltransferases"/>
    <property type="match status" value="1"/>
</dbReference>
<dbReference type="PROSITE" id="PS00092">
    <property type="entry name" value="N6_MTASE"/>
    <property type="match status" value="1"/>
</dbReference>
<organism evidence="4 5">
    <name type="scientific">Myxococcus xanthus</name>
    <dbReference type="NCBI Taxonomy" id="34"/>
    <lineage>
        <taxon>Bacteria</taxon>
        <taxon>Pseudomonadati</taxon>
        <taxon>Myxococcota</taxon>
        <taxon>Myxococcia</taxon>
        <taxon>Myxococcales</taxon>
        <taxon>Cystobacterineae</taxon>
        <taxon>Myxococcaceae</taxon>
        <taxon>Myxococcus</taxon>
    </lineage>
</organism>
<sequence length="1429" mass="161558">MDDRELHVELEPDLLARVLLDLSVDGKRRVVAVEAPMLEPERSLLEARPLPPSTVRHTEGETSFQEDLEELISTLFTLEEPPRWVLAMAGREVLLAERSRWGQGRYLHFDLDTVLDGGASLELTAAAALLCREAVAPEQGTAAHDLLDENSHRHAYGVSEDLKYNLREAVELLGNAWVRHQRESKKKLYEGDGTSLFDDTLARELTNECLTFLYRLLFIFYAEARGEELGVLPMNSESYRLGYSLEHLRDLELVPLHGAEARGGTFIHESIEQLFALLHRGQRFAQSDALRNQKFTFEVPALDSALFDPRHTPRLSSARLPNEVMQQVLQLLSLSREGAKGKGRKRGRGRISYARLGINQLGAVYEGLLSYTGFFARENLYELKKEGKNDDGDVLEQVFFARASEVERFKDEEFVQIPDPLDPERKTKRKVYPKGSFVYRLAGRDRERSASYYTPDVLTRCVVKYALKELLPGKSADEILKLTLCEPAMGSGAFLNEGINQIADAYLEKKQAERGERIPQAQYAIERQRVKAYLATHNAYGVDLNPVAVNLAKVSLWLNILGPGIPVPWFDLRLGVGNSLVGCRRQVFRAKDVLRKPTKTAPNFLGLVPEAVPLDQPLPEDGILHFLLPDEGMGAVADDKVAKSLAEKEVTKLKEWRKAFISAAWTKEEVERLRSLSGSADRLWKRHVEDRRRVLARTAQAVPVWGQPPEAAAQHLTPDERERIVTEDLSQPGSAGQRLQLAMDAWCALWNWPLEKVGKLPKREEWLSGLEALLATEGPVDVAPVKQAHPWLAHVGGGFFHWELVFAEAFADRGGFDLLLGNPPWVKLEWREAGILSEFDATLGVRDHSAAELAKMRKALLNNEQRTRDYLNELTQTLGLKSLLGANQCYPLLQGVQANLYKNFLSLGWTLGSNSGVAGFIHQEGAFDDPKGRALRAAIYERLRFRFEFMNKLMLFKEIEDQKHYGLLISTCRPRISISFKMMGNCLHPKVIDDSLIHLGVGAVPGIKDESDNWDVRGHSHRIINIDEQTLGLFAKLYDEPGTPAREARLPVVHSTEMLRVLERLAAAPKLADIRDQWFATVMWDETNRQHDGTIVAKEHDCRKPEEWIVSGPHFYVARPFNKTPNPGCKHNQDYAQVDLTHIPDEFLPRTLYSPKCSSKEYRARTPTFKERPVTDYYRHVHRRRLAVTGERTLISTIIPPGAGHLDSVTSVTFDDEKLLLETSAFATTVIADFLVRSTGKADLRGADFSQLPAVRMPQDAIDRLLSLTCLTEHYSALWEKNWSGRSRKLNWTKRDHRLSSTALSSTWTRQSALRNDFERRQALIEIEALAALALGMSAEELCQLYRTQFPVLQGYERENRYDQTGRLVSTAVLNLVTKRGQAEGTIADPNDFSITYLLPFDGCDREADMRQAYAEFQRRHSEADSEVA</sequence>
<dbReference type="RefSeq" id="WP_171443454.1">
    <property type="nucleotide sequence ID" value="NZ_JABFNS010000073.1"/>
</dbReference>
<dbReference type="PRINTS" id="PR00507">
    <property type="entry name" value="N12N6MTFRASE"/>
</dbReference>
<dbReference type="PANTHER" id="PTHR33841">
    <property type="entry name" value="DNA METHYLTRANSFERASE YEEA-RELATED"/>
    <property type="match status" value="1"/>
</dbReference>
<name>A0A7Y4MTA9_MYXXA</name>
<dbReference type="GO" id="GO:0009007">
    <property type="term" value="F:site-specific DNA-methyltransferase (adenine-specific) activity"/>
    <property type="evidence" value="ECO:0007669"/>
    <property type="project" value="UniProtKB-EC"/>
</dbReference>
<reference evidence="4 5" key="1">
    <citation type="submission" date="2020-05" db="EMBL/GenBank/DDBJ databases">
        <authorList>
            <person name="Whitworth D."/>
        </authorList>
    </citation>
    <scope>NUCLEOTIDE SEQUENCE [LARGE SCALE GENOMIC DNA]</scope>
    <source>
        <strain evidence="4 5">AM005</strain>
    </source>
</reference>
<dbReference type="Proteomes" id="UP000533080">
    <property type="component" value="Unassembled WGS sequence"/>
</dbReference>
<dbReference type="InterPro" id="IPR029063">
    <property type="entry name" value="SAM-dependent_MTases_sf"/>
</dbReference>
<comment type="caution">
    <text evidence="4">The sequence shown here is derived from an EMBL/GenBank/DDBJ whole genome shotgun (WGS) entry which is preliminary data.</text>
</comment>
<proteinExistence type="predicted"/>
<protein>
    <recommendedName>
        <fullName evidence="6">Site-specific DNA-methyltransferase (adenine-specific)</fullName>
    </recommendedName>
</protein>
<dbReference type="InterPro" id="IPR050953">
    <property type="entry name" value="N4_N6_ade-DNA_methylase"/>
</dbReference>